<dbReference type="InterPro" id="IPR006207">
    <property type="entry name" value="Cys_knot_C"/>
</dbReference>
<dbReference type="SMART" id="SM00214">
    <property type="entry name" value="VWC"/>
    <property type="match status" value="1"/>
</dbReference>
<dbReference type="PANTHER" id="PTHR11348">
    <property type="entry name" value="CONNECTIVE TISSUE GROWTH FACTOR-RELATED"/>
    <property type="match status" value="1"/>
</dbReference>
<dbReference type="GO" id="GO:0030335">
    <property type="term" value="P:positive regulation of cell migration"/>
    <property type="evidence" value="ECO:0007669"/>
    <property type="project" value="TreeGrafter"/>
</dbReference>
<dbReference type="Gene3D" id="2.10.70.10">
    <property type="entry name" value="Complement Module, domain 1"/>
    <property type="match status" value="1"/>
</dbReference>
<gene>
    <name evidence="10" type="ORF">chiPu_0012141</name>
</gene>
<dbReference type="InterPro" id="IPR000867">
    <property type="entry name" value="IGFBP-like"/>
</dbReference>
<dbReference type="GO" id="GO:0031012">
    <property type="term" value="C:extracellular matrix"/>
    <property type="evidence" value="ECO:0007669"/>
    <property type="project" value="TreeGrafter"/>
</dbReference>
<dbReference type="Pfam" id="PF19035">
    <property type="entry name" value="TSP1_CCN"/>
    <property type="match status" value="1"/>
</dbReference>
<dbReference type="GO" id="GO:0045597">
    <property type="term" value="P:positive regulation of cell differentiation"/>
    <property type="evidence" value="ECO:0007669"/>
    <property type="project" value="TreeGrafter"/>
</dbReference>
<dbReference type="GO" id="GO:0005178">
    <property type="term" value="F:integrin binding"/>
    <property type="evidence" value="ECO:0007669"/>
    <property type="project" value="TreeGrafter"/>
</dbReference>
<keyword evidence="4" id="KW-0732">Signal</keyword>
<evidence type="ECO:0000256" key="4">
    <source>
        <dbReference type="ARBA" id="ARBA00022729"/>
    </source>
</evidence>
<evidence type="ECO:0000313" key="11">
    <source>
        <dbReference type="Proteomes" id="UP000287033"/>
    </source>
</evidence>
<dbReference type="InterPro" id="IPR009030">
    <property type="entry name" value="Growth_fac_rcpt_cys_sf"/>
</dbReference>
<comment type="subcellular location">
    <subcellularLocation>
        <location evidence="1">Secreted</location>
    </subcellularLocation>
</comment>
<dbReference type="SMART" id="SM00121">
    <property type="entry name" value="IB"/>
    <property type="match status" value="1"/>
</dbReference>
<dbReference type="SUPFAM" id="SSF57603">
    <property type="entry name" value="FnI-like domain"/>
    <property type="match status" value="1"/>
</dbReference>
<dbReference type="Gene3D" id="2.20.100.10">
    <property type="entry name" value="Thrombospondin type-1 (TSP1) repeat"/>
    <property type="match status" value="1"/>
</dbReference>
<dbReference type="Proteomes" id="UP000287033">
    <property type="component" value="Unassembled WGS sequence"/>
</dbReference>
<dbReference type="InterPro" id="IPR036383">
    <property type="entry name" value="TSP1_rpt_sf"/>
</dbReference>
<proteinExistence type="inferred from homology"/>
<dbReference type="InterPro" id="IPR000884">
    <property type="entry name" value="TSP1_rpt"/>
</dbReference>
<evidence type="ECO:0000256" key="3">
    <source>
        <dbReference type="ARBA" id="ARBA00022525"/>
    </source>
</evidence>
<dbReference type="PROSITE" id="PS51323">
    <property type="entry name" value="IGFBP_N_2"/>
    <property type="match status" value="1"/>
</dbReference>
<feature type="domain" description="CTCK" evidence="7">
    <location>
        <begin position="318"/>
        <end position="392"/>
    </location>
</feature>
<evidence type="ECO:0000313" key="10">
    <source>
        <dbReference type="EMBL" id="GCC33671.1"/>
    </source>
</evidence>
<dbReference type="Pfam" id="PF00219">
    <property type="entry name" value="IGFBP"/>
    <property type="match status" value="1"/>
</dbReference>
<dbReference type="PANTHER" id="PTHR11348:SF33">
    <property type="entry name" value="CELLULAR COMMUNICATION NETWORK FACTOR 1, LIKE 1 PRECURSOR-RELATED"/>
    <property type="match status" value="1"/>
</dbReference>
<comment type="caution">
    <text evidence="10">The sequence shown here is derived from an EMBL/GenBank/DDBJ whole genome shotgun (WGS) entry which is preliminary data.</text>
</comment>
<dbReference type="Pfam" id="PF00007">
    <property type="entry name" value="Cys_knot"/>
    <property type="match status" value="1"/>
</dbReference>
<dbReference type="OrthoDB" id="365605at2759"/>
<reference evidence="10 11" key="1">
    <citation type="journal article" date="2018" name="Nat. Ecol. Evol.">
        <title>Shark genomes provide insights into elasmobranch evolution and the origin of vertebrates.</title>
        <authorList>
            <person name="Hara Y"/>
            <person name="Yamaguchi K"/>
            <person name="Onimaru K"/>
            <person name="Kadota M"/>
            <person name="Koyanagi M"/>
            <person name="Keeley SD"/>
            <person name="Tatsumi K"/>
            <person name="Tanaka K"/>
            <person name="Motone F"/>
            <person name="Kageyama Y"/>
            <person name="Nozu R"/>
            <person name="Adachi N"/>
            <person name="Nishimura O"/>
            <person name="Nakagawa R"/>
            <person name="Tanegashima C"/>
            <person name="Kiyatake I"/>
            <person name="Matsumoto R"/>
            <person name="Murakumo K"/>
            <person name="Nishida K"/>
            <person name="Terakita A"/>
            <person name="Kuratani S"/>
            <person name="Sato K"/>
            <person name="Hyodo S Kuraku.S."/>
        </authorList>
    </citation>
    <scope>NUCLEOTIDE SEQUENCE [LARGE SCALE GENOMIC DNA]</scope>
</reference>
<organism evidence="10 11">
    <name type="scientific">Chiloscyllium punctatum</name>
    <name type="common">Brownbanded bambooshark</name>
    <name type="synonym">Hemiscyllium punctatum</name>
    <dbReference type="NCBI Taxonomy" id="137246"/>
    <lineage>
        <taxon>Eukaryota</taxon>
        <taxon>Metazoa</taxon>
        <taxon>Chordata</taxon>
        <taxon>Craniata</taxon>
        <taxon>Vertebrata</taxon>
        <taxon>Chondrichthyes</taxon>
        <taxon>Elasmobranchii</taxon>
        <taxon>Galeomorphii</taxon>
        <taxon>Galeoidea</taxon>
        <taxon>Orectolobiformes</taxon>
        <taxon>Hemiscylliidae</taxon>
        <taxon>Chiloscyllium</taxon>
    </lineage>
</organism>
<comment type="caution">
    <text evidence="6">Lacks conserved residue(s) required for the propagation of feature annotation.</text>
</comment>
<dbReference type="GO" id="GO:0008201">
    <property type="term" value="F:heparin binding"/>
    <property type="evidence" value="ECO:0007669"/>
    <property type="project" value="TreeGrafter"/>
</dbReference>
<feature type="domain" description="IGFBP N-terminal" evidence="9">
    <location>
        <begin position="47"/>
        <end position="118"/>
    </location>
</feature>
<dbReference type="SUPFAM" id="SSF57184">
    <property type="entry name" value="Growth factor receptor domain"/>
    <property type="match status" value="1"/>
</dbReference>
<keyword evidence="5" id="KW-1015">Disulfide bond</keyword>
<keyword evidence="11" id="KW-1185">Reference proteome</keyword>
<dbReference type="GO" id="GO:0005615">
    <property type="term" value="C:extracellular space"/>
    <property type="evidence" value="ECO:0007669"/>
    <property type="project" value="TreeGrafter"/>
</dbReference>
<dbReference type="InterPro" id="IPR043973">
    <property type="entry name" value="TSP1_CCN"/>
</dbReference>
<dbReference type="STRING" id="137246.A0A401STF3"/>
<evidence type="ECO:0000259" key="7">
    <source>
        <dbReference type="PROSITE" id="PS01225"/>
    </source>
</evidence>
<protein>
    <recommendedName>
        <fullName evidence="12">IGFBP N-terminal domain-containing protein</fullName>
    </recommendedName>
</protein>
<dbReference type="Pfam" id="PF00093">
    <property type="entry name" value="VWC"/>
    <property type="match status" value="1"/>
</dbReference>
<evidence type="ECO:0000256" key="6">
    <source>
        <dbReference type="PROSITE-ProRule" id="PRU00039"/>
    </source>
</evidence>
<dbReference type="PROSITE" id="PS01208">
    <property type="entry name" value="VWFC_1"/>
    <property type="match status" value="1"/>
</dbReference>
<dbReference type="InterPro" id="IPR001007">
    <property type="entry name" value="VWF_dom"/>
</dbReference>
<comment type="similarity">
    <text evidence="2">Belongs to the CCN family.</text>
</comment>
<sequence>MTVSAMNKFLTAMGSRRKRGLCSLRLDGSLLLWCGYLLFLGQSSRADVAKCPAQCHCPKPTLCRPSVPLVLDDCGCCSVCARQFNEECGLLRPCDRDRGLRCQLEARANATTGICRASNMGRPCFLNGRVFQHGESFMKSCRLRCSCREGRAHCSPLCPEKLPAPPASCADVRPVKVAGTCCERWKCVTPRSEDRKAWAPPEWRELVAGLGKAVKSPNAVPRKLETKHKTLNPDRLDVKRYFGRSELKGQLKRQNFSYPDCLVRNTKWSTCSQTCGMGISSRLSTNNTWCHPKWETRLCQIRPCDMLNEVNLQGGKRCRNSKKELEPRLISYQGCTSLRKYKPKYCGLCTDGRCCYPAETRTMRVRFYCLVRGFIVKHVMKIKRCECNWQCQHQSAYFWLDNDKPYRSINRQMGTKGIHGNF</sequence>
<dbReference type="PROSITE" id="PS50092">
    <property type="entry name" value="TSP1"/>
    <property type="match status" value="1"/>
</dbReference>
<dbReference type="InterPro" id="IPR050941">
    <property type="entry name" value="CCN"/>
</dbReference>
<dbReference type="AlphaFoldDB" id="A0A401STF3"/>
<name>A0A401STF3_CHIPU</name>
<dbReference type="InterPro" id="IPR006208">
    <property type="entry name" value="Glyco_hormone_CN"/>
</dbReference>
<dbReference type="PROSITE" id="PS50184">
    <property type="entry name" value="VWFC_2"/>
    <property type="match status" value="1"/>
</dbReference>
<dbReference type="PROSITE" id="PS01225">
    <property type="entry name" value="CTCK_2"/>
    <property type="match status" value="1"/>
</dbReference>
<dbReference type="GO" id="GO:0007165">
    <property type="term" value="P:signal transduction"/>
    <property type="evidence" value="ECO:0007669"/>
    <property type="project" value="InterPro"/>
</dbReference>
<evidence type="ECO:0000256" key="2">
    <source>
        <dbReference type="ARBA" id="ARBA00008125"/>
    </source>
</evidence>
<dbReference type="GO" id="GO:0007155">
    <property type="term" value="P:cell adhesion"/>
    <property type="evidence" value="ECO:0007669"/>
    <property type="project" value="TreeGrafter"/>
</dbReference>
<evidence type="ECO:0008006" key="12">
    <source>
        <dbReference type="Google" id="ProtNLM"/>
    </source>
</evidence>
<dbReference type="EMBL" id="BEZZ01000537">
    <property type="protein sequence ID" value="GCC33671.1"/>
    <property type="molecule type" value="Genomic_DNA"/>
</dbReference>
<evidence type="ECO:0000256" key="1">
    <source>
        <dbReference type="ARBA" id="ARBA00004613"/>
    </source>
</evidence>
<dbReference type="SMART" id="SM00041">
    <property type="entry name" value="CT"/>
    <property type="match status" value="1"/>
</dbReference>
<feature type="domain" description="VWFC" evidence="8">
    <location>
        <begin position="122"/>
        <end position="188"/>
    </location>
</feature>
<evidence type="ECO:0000259" key="8">
    <source>
        <dbReference type="PROSITE" id="PS50184"/>
    </source>
</evidence>
<keyword evidence="3" id="KW-0964">Secreted</keyword>
<dbReference type="OMA" id="CCERWKC"/>
<accession>A0A401STF3</accession>
<evidence type="ECO:0000259" key="9">
    <source>
        <dbReference type="PROSITE" id="PS51323"/>
    </source>
</evidence>
<evidence type="ECO:0000256" key="5">
    <source>
        <dbReference type="ARBA" id="ARBA00023157"/>
    </source>
</evidence>